<proteinExistence type="predicted"/>
<name>A0A9P0CGT2_BEMTA</name>
<dbReference type="PANTHER" id="PTHR39951:SF2">
    <property type="entry name" value="IP05660P"/>
    <property type="match status" value="1"/>
</dbReference>
<reference evidence="1" key="1">
    <citation type="submission" date="2021-12" db="EMBL/GenBank/DDBJ databases">
        <authorList>
            <person name="King R."/>
        </authorList>
    </citation>
    <scope>NUCLEOTIDE SEQUENCE</scope>
</reference>
<dbReference type="Proteomes" id="UP001152759">
    <property type="component" value="Chromosome 6"/>
</dbReference>
<protein>
    <submittedName>
        <fullName evidence="1">Uncharacterized protein</fullName>
    </submittedName>
</protein>
<evidence type="ECO:0000313" key="1">
    <source>
        <dbReference type="EMBL" id="CAH0774714.1"/>
    </source>
</evidence>
<organism evidence="1 2">
    <name type="scientific">Bemisia tabaci</name>
    <name type="common">Sweetpotato whitefly</name>
    <name type="synonym">Aleurodes tabaci</name>
    <dbReference type="NCBI Taxonomy" id="7038"/>
    <lineage>
        <taxon>Eukaryota</taxon>
        <taxon>Metazoa</taxon>
        <taxon>Ecdysozoa</taxon>
        <taxon>Arthropoda</taxon>
        <taxon>Hexapoda</taxon>
        <taxon>Insecta</taxon>
        <taxon>Pterygota</taxon>
        <taxon>Neoptera</taxon>
        <taxon>Paraneoptera</taxon>
        <taxon>Hemiptera</taxon>
        <taxon>Sternorrhyncha</taxon>
        <taxon>Aleyrodoidea</taxon>
        <taxon>Aleyrodidae</taxon>
        <taxon>Aleyrodinae</taxon>
        <taxon>Bemisia</taxon>
    </lineage>
</organism>
<gene>
    <name evidence="1" type="ORF">BEMITA_LOCUS11032</name>
</gene>
<accession>A0A9P0CGT2</accession>
<dbReference type="PANTHER" id="PTHR39951">
    <property type="entry name" value="FI22632P1"/>
    <property type="match status" value="1"/>
</dbReference>
<dbReference type="AlphaFoldDB" id="A0A9P0CGT2"/>
<dbReference type="KEGG" id="btab:109034774"/>
<keyword evidence="2" id="KW-1185">Reference proteome</keyword>
<sequence length="110" mass="12350">MNLTRVIFTTAQLVVLLLGGVMCGIDSVVFKLRDAIAGSNDYHKKQKWEFDPNVAARRRPEFEALHGHHSEILIEKFGLGKDGRMEQRRQEQAIRDIGVPITSFTGITTG</sequence>
<evidence type="ECO:0000313" key="2">
    <source>
        <dbReference type="Proteomes" id="UP001152759"/>
    </source>
</evidence>
<dbReference type="EMBL" id="OU963867">
    <property type="protein sequence ID" value="CAH0774714.1"/>
    <property type="molecule type" value="Genomic_DNA"/>
</dbReference>